<feature type="region of interest" description="Disordered" evidence="1">
    <location>
        <begin position="1"/>
        <end position="27"/>
    </location>
</feature>
<dbReference type="SMART" id="SM00137">
    <property type="entry name" value="MAM"/>
    <property type="match status" value="3"/>
</dbReference>
<dbReference type="Pfam" id="PF00629">
    <property type="entry name" value="MAM"/>
    <property type="match status" value="5"/>
</dbReference>
<reference evidence="4" key="1">
    <citation type="submission" date="2025-08" db="UniProtKB">
        <authorList>
            <consortium name="Ensembl"/>
        </authorList>
    </citation>
    <scope>IDENTIFICATION</scope>
</reference>
<reference evidence="4" key="2">
    <citation type="submission" date="2025-09" db="UniProtKB">
        <authorList>
            <consortium name="Ensembl"/>
        </authorList>
    </citation>
    <scope>IDENTIFICATION</scope>
</reference>
<dbReference type="PANTHER" id="PTHR23282">
    <property type="entry name" value="APICAL ENDOSOMAL GLYCOPROTEIN PRECURSOR"/>
    <property type="match status" value="1"/>
</dbReference>
<dbReference type="PROSITE" id="PS50060">
    <property type="entry name" value="MAM_2"/>
    <property type="match status" value="5"/>
</dbReference>
<keyword evidence="2" id="KW-0472">Membrane</keyword>
<dbReference type="SUPFAM" id="SSF49899">
    <property type="entry name" value="Concanavalin A-like lectins/glucanases"/>
    <property type="match status" value="5"/>
</dbReference>
<dbReference type="CDD" id="cd06263">
    <property type="entry name" value="MAM"/>
    <property type="match status" value="4"/>
</dbReference>
<name>A0A3B4AMC2_9GOBI</name>
<dbReference type="Proteomes" id="UP000261520">
    <property type="component" value="Unplaced"/>
</dbReference>
<dbReference type="STRING" id="409849.ENSPMGP00000018307"/>
<feature type="domain" description="MAM" evidence="3">
    <location>
        <begin position="171"/>
        <end position="356"/>
    </location>
</feature>
<evidence type="ECO:0000256" key="1">
    <source>
        <dbReference type="SAM" id="MobiDB-lite"/>
    </source>
</evidence>
<feature type="domain" description="MAM" evidence="3">
    <location>
        <begin position="1"/>
        <end position="148"/>
    </location>
</feature>
<keyword evidence="2" id="KW-1133">Transmembrane helix</keyword>
<evidence type="ECO:0000313" key="4">
    <source>
        <dbReference type="Ensembl" id="ENSPMGP00000018307.1"/>
    </source>
</evidence>
<dbReference type="Ensembl" id="ENSPMGT00000019528.1">
    <property type="protein sequence ID" value="ENSPMGP00000018307.1"/>
    <property type="gene ID" value="ENSPMGG00000014953.1"/>
</dbReference>
<dbReference type="InterPro" id="IPR051560">
    <property type="entry name" value="MAM_domain-containing"/>
</dbReference>
<keyword evidence="5" id="KW-1185">Reference proteome</keyword>
<dbReference type="InterPro" id="IPR013320">
    <property type="entry name" value="ConA-like_dom_sf"/>
</dbReference>
<dbReference type="GO" id="GO:0016020">
    <property type="term" value="C:membrane"/>
    <property type="evidence" value="ECO:0007669"/>
    <property type="project" value="InterPro"/>
</dbReference>
<dbReference type="AlphaFoldDB" id="A0A3B4AMC2"/>
<protein>
    <recommendedName>
        <fullName evidence="3">MAM domain-containing protein</fullName>
    </recommendedName>
</protein>
<keyword evidence="2" id="KW-0812">Transmembrane</keyword>
<feature type="domain" description="MAM" evidence="3">
    <location>
        <begin position="504"/>
        <end position="634"/>
    </location>
</feature>
<feature type="compositionally biased region" description="Polar residues" evidence="1">
    <location>
        <begin position="1"/>
        <end position="18"/>
    </location>
</feature>
<dbReference type="Gene3D" id="2.60.120.200">
    <property type="match status" value="5"/>
</dbReference>
<proteinExistence type="predicted"/>
<feature type="transmembrane region" description="Helical" evidence="2">
    <location>
        <begin position="812"/>
        <end position="834"/>
    </location>
</feature>
<evidence type="ECO:0000256" key="2">
    <source>
        <dbReference type="SAM" id="Phobius"/>
    </source>
</evidence>
<organism evidence="4 5">
    <name type="scientific">Periophthalmus magnuspinnatus</name>
    <dbReference type="NCBI Taxonomy" id="409849"/>
    <lineage>
        <taxon>Eukaryota</taxon>
        <taxon>Metazoa</taxon>
        <taxon>Chordata</taxon>
        <taxon>Craniata</taxon>
        <taxon>Vertebrata</taxon>
        <taxon>Euteleostomi</taxon>
        <taxon>Actinopterygii</taxon>
        <taxon>Neopterygii</taxon>
        <taxon>Teleostei</taxon>
        <taxon>Neoteleostei</taxon>
        <taxon>Acanthomorphata</taxon>
        <taxon>Gobiaria</taxon>
        <taxon>Gobiiformes</taxon>
        <taxon>Gobioidei</taxon>
        <taxon>Gobiidae</taxon>
        <taxon>Oxudercinae</taxon>
        <taxon>Periophthalmus</taxon>
    </lineage>
</organism>
<feature type="domain" description="MAM" evidence="3">
    <location>
        <begin position="641"/>
        <end position="801"/>
    </location>
</feature>
<dbReference type="InterPro" id="IPR000998">
    <property type="entry name" value="MAM_dom"/>
</dbReference>
<evidence type="ECO:0000313" key="5">
    <source>
        <dbReference type="Proteomes" id="UP000261520"/>
    </source>
</evidence>
<sequence length="870" mass="96113">LSSLKWVRTNQRNISTTDPMRGPGRDHSNNTATGHFLYVTVPESGLKKDWAAFQTKVLDPTDGNTSCKMVMYTHQFGPRSGGLTVLVADQKIYPVWERGGALGDLWVRAEVDVHSSSTFQIMFMAAIRDFKYGGIGVDSIVLSPGCQLSIENKTLAAFPKPPPHPCTSPEKMCDFQVDCEAAKDEDTCGDFAYSEGHEGWIDSSVGSQGWIRNATSKEVVLYVAESAGHQRTPAQMKTPLLGPSGPICTMSFDYALTGSPGHIGELSVRVMDSVLGPLPKIWEFAGKTGTDGESWNHTNVYIGQRRSRFQLAFEGQVADKKSAVCVMYKIIALLYDVFFHLVVDILGFVPGVSCNFEDGLCEWYQDNNDNFDWTLLDGMDHTISIGRSLVVDMWDPSLRGAFGRLLSYPRPSSTTGTCLSFFYKLYGPNTGTLNVKLLDESGYELTLWSRTGAHGNMWHEAQCPVPQQNTPYRLMFEAVRSGFDGRIAIDDVGFKEKECTSVSRMCSFEGSPCDYSSSGALRWRHINGHSSSDPKTDHTLETAQGYYMLLNTDSDIFPAGATSTLTSPLIYGTSKTQCLQFWYHMGGARPGTLTVYMKPVKGKRVKIFSDRLNQGEVWRHGSGNISPDLVDWQVHTGSQDSKCSLEKSLCSWTNTQDVLKDRLDWELSSREAERHYPVPEADHTLGHEKGHFLFLPSSDRTAANQKAWLLSPHLPPTKGTCLKFWANMPFSGVGELTVWLRSEEKNTKLLSTSQTGGSWTRFDVNITSTKEYQIVLEGIKGSSGFLALDDIEYTVGVDCSGTQTDPPDAGGIAASVIVFLLLVSTLIALLVIYLRSRRQQRSSPAGPTGFANQSYESDLTVSVETISHTI</sequence>
<feature type="domain" description="MAM" evidence="3">
    <location>
        <begin position="352"/>
        <end position="501"/>
    </location>
</feature>
<evidence type="ECO:0000259" key="3">
    <source>
        <dbReference type="PROSITE" id="PS50060"/>
    </source>
</evidence>
<dbReference type="PANTHER" id="PTHR23282:SF145">
    <property type="entry name" value="APICAL ENDOSOMAL GLYCOPROTEIN ISOFORM X1"/>
    <property type="match status" value="1"/>
</dbReference>
<accession>A0A3B4AMC2</accession>